<dbReference type="Gene3D" id="3.30.70.960">
    <property type="entry name" value="SEA domain"/>
    <property type="match status" value="1"/>
</dbReference>
<feature type="domain" description="HYR" evidence="9">
    <location>
        <begin position="1787"/>
        <end position="1870"/>
    </location>
</feature>
<feature type="domain" description="HYR" evidence="9">
    <location>
        <begin position="96"/>
        <end position="169"/>
    </location>
</feature>
<feature type="domain" description="HYR" evidence="9">
    <location>
        <begin position="736"/>
        <end position="819"/>
    </location>
</feature>
<dbReference type="EMBL" id="JAIZAY010000022">
    <property type="protein sequence ID" value="KAJ8020972.1"/>
    <property type="molecule type" value="Genomic_DNA"/>
</dbReference>
<feature type="domain" description="HYR" evidence="9">
    <location>
        <begin position="2358"/>
        <end position="2436"/>
    </location>
</feature>
<feature type="domain" description="HYR" evidence="9">
    <location>
        <begin position="1144"/>
        <end position="1223"/>
    </location>
</feature>
<feature type="domain" description="HYR" evidence="9">
    <location>
        <begin position="820"/>
        <end position="900"/>
    </location>
</feature>
<keyword evidence="6" id="KW-0812">Transmembrane</keyword>
<feature type="disulfide bond" evidence="4">
    <location>
        <begin position="2998"/>
        <end position="3015"/>
    </location>
</feature>
<feature type="domain" description="HYR" evidence="9">
    <location>
        <begin position="495"/>
        <end position="573"/>
    </location>
</feature>
<dbReference type="PROSITE" id="PS50825">
    <property type="entry name" value="HYR"/>
    <property type="match status" value="32"/>
</dbReference>
<keyword evidence="2" id="KW-0677">Repeat</keyword>
<accession>A0A9Q1BDS7</accession>
<dbReference type="SMART" id="SM00181">
    <property type="entry name" value="EGF"/>
    <property type="match status" value="3"/>
</dbReference>
<name>A0A9Q1BDS7_HOLLE</name>
<feature type="transmembrane region" description="Helical" evidence="6">
    <location>
        <begin position="3035"/>
        <end position="3062"/>
    </location>
</feature>
<keyword evidence="3 4" id="KW-1015">Disulfide bond</keyword>
<dbReference type="InterPro" id="IPR018097">
    <property type="entry name" value="EGF_Ca-bd_CS"/>
</dbReference>
<dbReference type="InterPro" id="IPR003410">
    <property type="entry name" value="HYR_dom"/>
</dbReference>
<keyword evidence="1 4" id="KW-0245">EGF-like domain</keyword>
<feature type="domain" description="HYR" evidence="9">
    <location>
        <begin position="13"/>
        <end position="95"/>
    </location>
</feature>
<proteinExistence type="predicted"/>
<evidence type="ECO:0000256" key="6">
    <source>
        <dbReference type="SAM" id="Phobius"/>
    </source>
</evidence>
<feature type="domain" description="HYR" evidence="9">
    <location>
        <begin position="413"/>
        <end position="494"/>
    </location>
</feature>
<dbReference type="InterPro" id="IPR000742">
    <property type="entry name" value="EGF"/>
</dbReference>
<dbReference type="SMART" id="SM00179">
    <property type="entry name" value="EGF_CA"/>
    <property type="match status" value="2"/>
</dbReference>
<evidence type="ECO:0000256" key="3">
    <source>
        <dbReference type="ARBA" id="ARBA00023157"/>
    </source>
</evidence>
<feature type="domain" description="HYR" evidence="9">
    <location>
        <begin position="901"/>
        <end position="977"/>
    </location>
</feature>
<feature type="domain" description="HYR" evidence="9">
    <location>
        <begin position="2522"/>
        <end position="2602"/>
    </location>
</feature>
<feature type="domain" description="HYR" evidence="9">
    <location>
        <begin position="657"/>
        <end position="735"/>
    </location>
</feature>
<feature type="domain" description="HYR" evidence="9">
    <location>
        <begin position="251"/>
        <end position="333"/>
    </location>
</feature>
<dbReference type="Proteomes" id="UP001152320">
    <property type="component" value="Chromosome 22"/>
</dbReference>
<reference evidence="10" key="1">
    <citation type="submission" date="2021-10" db="EMBL/GenBank/DDBJ databases">
        <title>Tropical sea cucumber genome reveals ecological adaptation and Cuvierian tubules defense mechanism.</title>
        <authorList>
            <person name="Chen T."/>
        </authorList>
    </citation>
    <scope>NUCLEOTIDE SEQUENCE</scope>
    <source>
        <strain evidence="10">Nanhai2018</strain>
        <tissue evidence="10">Muscle</tissue>
    </source>
</reference>
<dbReference type="PROSITE" id="PS01187">
    <property type="entry name" value="EGF_CA"/>
    <property type="match status" value="1"/>
</dbReference>
<dbReference type="Pfam" id="PF02494">
    <property type="entry name" value="HYR"/>
    <property type="match status" value="33"/>
</dbReference>
<comment type="caution">
    <text evidence="10">The sequence shown here is derived from an EMBL/GenBank/DDBJ whole genome shotgun (WGS) entry which is preliminary data.</text>
</comment>
<evidence type="ECO:0000256" key="4">
    <source>
        <dbReference type="PROSITE-ProRule" id="PRU00076"/>
    </source>
</evidence>
<dbReference type="PROSITE" id="PS50024">
    <property type="entry name" value="SEA"/>
    <property type="match status" value="1"/>
</dbReference>
<sequence length="3215" mass="345806">MTHTLNYQSFLSTDPEPPTFTGCPPSFTHDTDPSVSFAIVNYTEPTASDNSGDVSVIASITSGSQFALGPTAVEYTATDGVGLTATCSFTVTVVVVENCPSDMTVAPDSGNVTALVSWTEPTITDNSGSVNVTTTATSPTVFPPGETTVTYDIVDPSGNPAFCSFIVTVTDSELPVFTTCPNDVTTTNVPNEPYGVATWVEPTATDNSGSVMVQESHIPGSLFSLGTVTVTYDFTDASGNLVTCSFDVTILDVTNPTFTNCPTNSTVPTDANEVFATVNWTPPTASDESGTPMVSSTASPGAQFNIGPMVVTYTATDSSGNTAECSFTVLVEDQELPVIMNCPDNVTLSMELGENTAIATWNPPSASDNDPGFTLTSNINIGERLTLGVAEIIYTAEDPSGNIETCSFFVSVMDNEAPTFLSCPSDNTTGTDVGQPYATVLWTPPTAQDNNMVVVNSNYDPGDRFSLGMTEVIYIAEDPSGNTDECKFTVTVIDDERPVFMNCPPSFSIGQDPGQTYGTINWTEPTVTDNVNVTFYYQSMSPPDQLELGSRSVLYLARDAANNLESCSFIASVIDIRAPTISNCPNTIIQSTTLGNDYNIVFWIAPTANGETNGITVESSHEPLDRFYIGTTPVVYTFTDNAGNAANCTFNVIMQDNELPTIEGCPSNVTFPPDPMNLNTTVNWTEPIISDNSMAETVMQTHTPPILLQPGITEVLYFVMDPSGNTAECRFYIAITDKDPPVFTSCPSDITRTADAGVSYASNVTWDVPEAMDNTRPPTVSSAFTPGQNFTIGNHTVVYTAIDAFSLTATCSFVVSVLDVEDPILSNCPSNMTVDLPEDNSTLLVSWLPPTSFDNSGLEVVTSNRPSPSLFSLGPTIIVLTARDPSGNEDSCSFLVIVNDVTPPVYRTCPNDTTVYTMGSSTASASWPVVFAIDNAGLPTMMSTHSPGDFPIGVTMVTYSASDLSGNQAMCIFNVTVIDIDNPQLLGCPGDMDVTLAMGNSTISVSWTPPNATDNSNSMVTIDGTETPNDEFGAGVTNVTYTAVDLSGNRDSCTFQIVVHDNELPTITDCPSDIVRNTLPSQNYTFVVWNEPSSMDNDGIASFTVDVVNGSVFNVGNTTVTYTAVDLSGNEATCSFLVTVEDNMPPMAVASCSGPITLVLPPDGPEVNVTWSEPQFIDNVGVVSVSSNLYPGLYSLGEYQVTYTAIDEAQNEGYCSFPLVVQDKTAPVIFNCPPTETLRSDPGIDTTMVNWTEPYATDNSVEVNVSSTHDPPALFSIGTTTVTYTFIDLAGNEKLCSFNIIVEDHEKPMLFGCPDDITIEPDQGYLNGTANWTEPMATDNSGNVSITSNFMPPAIFEKGTFPVMYTAFDGSGNTDNCTFTVTVQDTIPPQFTSCPSNVTLSLDDGTNTTVVNWTIPEAIDNSIPPQVVSTYESGDILGIGRYEVIYTATDASSLTAVCSFFVTVIDEEDPVFINCPEQDTYIVVPPGDSSALVNWTDPVVTDNNGVIASYSSNFNSPTTFSLGIAVVTYTAIDSSGNDATCSFRFIVTDDEPPMFNNCPASMVINTDPGLPTATIHPMLINVTDNSGTPLVSIDQPGNRVALGMTVVTFTATDSSGNNATCTFTINVLDDEPPTLNCSDFYSNETNAVHYTTPDTADNVGVTRTKASINPGSVFPEGTTPVTFTAFDASGNNASCTFDVVVEAGERPVVTDCPGVVNVSVPFQNDSAEVSWMEPTATVFSGPPATVVKSHEPGSTFNVGVTTVRYTFTDNTGLETVCEFDVIVARLPDVLPPVFVNCPVNLTELAPIGMNFTYIDLTMIIVADDSLENVTVTGSRDLSDPFEVGSEVVVLTATDESGNSINCTFEVVVIQDEKPVFDFCPNETIVASMVPGANYATVTWPDITASDESGPVMVLNVYTSPTNFTRGTYTITNTALDETMNREDCNFFVTVEDNENPVLFDCPEEVVVYVPENATSGVANWTVPTATDNDVLVSVMASKEPNTEFPLGTSTETYTAKDRSDNEAICYFNVSIITDLAPEFLNCPSNATVGTDPGLATANFTWDMANVTDDSPGDVTITESVSPGTFSIGDTEVVILAFDSVGNVAQCKFVVTVIDVEDPEFLSCPENVTGSTPSGTMFAAPWIPPVAADNSGNVSVVSTMYNVGTNFPEGLYEITYSATDGAGRMAMCSYFLNVLADLPPSFENCTSSFTVSNDPGEAFATPTWDLPFASDDFSNVTLTSTYSPGDQIFIGMQPVTYTATDENGQEDTCTFTVTVTDTEKPVIMDCPMSFTATFLPNVTMGPVSWTPPTAMDNSGMVTLSSGTNPGDIFNLGTASVTYIAVDPFSNFQQCSFDILVEEDQPPTFSFCPPNQEVGTSVGETFAVGSWPLPTADDTESEPTLTSNYELGDLFEIGNTTVRYVATDSLGQTAICEFAVIVTDMEPPVFSDCPENQTVIIPFNQSPTVVSWVPPLVTDNDQSGNVSVTYTDMPGDMFAIGRHTVTYTATDASGNQATCSFDIIVEEDDPPIIRGCPEDITEDNAPGEGFAIVRWDEPTAVDNNSIPMLMSDYAPGSMFDIGVTEVVYIATDNLGSQSTCEFMVTVQDVEDPVLVGCPTEVNLFVQSMDLTAALYWQEPTASDNSGQFDLTSSHDLGERRGVGTINVQYTASDAASRVDSCSFPVSVEVKEGEARSGQIVMDRVRAVDAPFTNTSGFDDTVAEDLDDIFRRSDLGPNFLGVVVDSVEIDENGFAKVALTLFSDTEAALEDSDFEDAFDANLGGVFGNLFDIDNKVPEFRDFFVGDGPCEDACQNGGNCTRLNRDEYVCDCPPEWTGQNCDVDVDECEVGLCPAEKVCTNYEGGFTCECPILQFEVDGSCFDVRQFSGNFDIYRLDNENAEFTEELANPLSPEYMELVQRLVEALDNIFMDDPTFMGTRITRFESGSIRVFYLLSFLVNSPTTDGEVTDMFNASIVAEGEITGNTDIFVEPLDGMSHEICAEGYCLNGGECSVDPETLNSVCDCPGRYVGDRCERESPLVPIYIIVLASVAIFLFLMSFFLCCVCCALASPPKETPFHLAGPSIFSPPPTVVDTRRSALYPEICEAPPVYIKSVRKKHRHSRHSRHSRRSRRDRHRSRRAHTLHDLNDRRSRLVDIGADMYYNNHGFDNLAAAANYDLPPTQFTHVNEQGRDGRQSVRFATPYVATGQEEALLHERMRNTHF</sequence>
<protein>
    <submittedName>
        <fullName evidence="10">Hyalin</fullName>
    </submittedName>
</protein>
<dbReference type="PANTHER" id="PTHR24273">
    <property type="entry name" value="FI04643P-RELATED"/>
    <property type="match status" value="1"/>
</dbReference>
<dbReference type="InterPro" id="IPR001881">
    <property type="entry name" value="EGF-like_Ca-bd_dom"/>
</dbReference>
<feature type="region of interest" description="Disordered" evidence="5">
    <location>
        <begin position="3107"/>
        <end position="3132"/>
    </location>
</feature>
<dbReference type="InterPro" id="IPR000082">
    <property type="entry name" value="SEA_dom"/>
</dbReference>
<feature type="domain" description="HYR" evidence="9">
    <location>
        <begin position="1386"/>
        <end position="1464"/>
    </location>
</feature>
<feature type="domain" description="HYR" evidence="9">
    <location>
        <begin position="1550"/>
        <end position="1629"/>
    </location>
</feature>
<feature type="domain" description="HYR" evidence="9">
    <location>
        <begin position="2034"/>
        <end position="2112"/>
    </location>
</feature>
<feature type="domain" description="EGF-like" evidence="8">
    <location>
        <begin position="2836"/>
        <end position="2874"/>
    </location>
</feature>
<organism evidence="10 11">
    <name type="scientific">Holothuria leucospilota</name>
    <name type="common">Black long sea cucumber</name>
    <name type="synonym">Mertensiothuria leucospilota</name>
    <dbReference type="NCBI Taxonomy" id="206669"/>
    <lineage>
        <taxon>Eukaryota</taxon>
        <taxon>Metazoa</taxon>
        <taxon>Echinodermata</taxon>
        <taxon>Eleutherozoa</taxon>
        <taxon>Echinozoa</taxon>
        <taxon>Holothuroidea</taxon>
        <taxon>Aspidochirotacea</taxon>
        <taxon>Aspidochirotida</taxon>
        <taxon>Holothuriidae</taxon>
        <taxon>Holothuria</taxon>
    </lineage>
</organism>
<dbReference type="PROSITE" id="PS50026">
    <property type="entry name" value="EGF_3"/>
    <property type="match status" value="3"/>
</dbReference>
<feature type="domain" description="EGF-like" evidence="8">
    <location>
        <begin position="2798"/>
        <end position="2834"/>
    </location>
</feature>
<comment type="caution">
    <text evidence="4">Lacks conserved residue(s) required for the propagation of feature annotation.</text>
</comment>
<dbReference type="OrthoDB" id="10066451at2759"/>
<evidence type="ECO:0000259" key="9">
    <source>
        <dbReference type="PROSITE" id="PS50825"/>
    </source>
</evidence>
<keyword evidence="6" id="KW-0472">Membrane</keyword>
<feature type="domain" description="HYR" evidence="9">
    <location>
        <begin position="1871"/>
        <end position="1950"/>
    </location>
</feature>
<evidence type="ECO:0000256" key="5">
    <source>
        <dbReference type="SAM" id="MobiDB-lite"/>
    </source>
</evidence>
<feature type="domain" description="HYR" evidence="9">
    <location>
        <begin position="574"/>
        <end position="656"/>
    </location>
</feature>
<feature type="disulfide bond" evidence="4">
    <location>
        <begin position="2802"/>
        <end position="2812"/>
    </location>
</feature>
<feature type="domain" description="HYR" evidence="9">
    <location>
        <begin position="2603"/>
        <end position="2683"/>
    </location>
</feature>
<dbReference type="InterPro" id="IPR036364">
    <property type="entry name" value="SEA_dom_sf"/>
</dbReference>
<dbReference type="SUPFAM" id="SSF82671">
    <property type="entry name" value="SEA domain"/>
    <property type="match status" value="1"/>
</dbReference>
<evidence type="ECO:0000259" key="7">
    <source>
        <dbReference type="PROSITE" id="PS50024"/>
    </source>
</evidence>
<feature type="disulfide bond" evidence="4">
    <location>
        <begin position="2824"/>
        <end position="2833"/>
    </location>
</feature>
<feature type="domain" description="HYR" evidence="9">
    <location>
        <begin position="2437"/>
        <end position="2521"/>
    </location>
</feature>
<feature type="disulfide bond" evidence="4">
    <location>
        <begin position="3017"/>
        <end position="3026"/>
    </location>
</feature>
<evidence type="ECO:0000313" key="10">
    <source>
        <dbReference type="EMBL" id="KAJ8020972.1"/>
    </source>
</evidence>
<dbReference type="SUPFAM" id="SSF57184">
    <property type="entry name" value="Growth factor receptor domain"/>
    <property type="match status" value="1"/>
</dbReference>
<dbReference type="Gene3D" id="2.10.25.10">
    <property type="entry name" value="Laminin"/>
    <property type="match status" value="3"/>
</dbReference>
<dbReference type="InterPro" id="IPR000152">
    <property type="entry name" value="EGF-type_Asp/Asn_hydroxyl_site"/>
</dbReference>
<keyword evidence="6" id="KW-1133">Transmembrane helix</keyword>
<feature type="domain" description="HYR" evidence="9">
    <location>
        <begin position="170"/>
        <end position="250"/>
    </location>
</feature>
<feature type="domain" description="HYR" evidence="9">
    <location>
        <begin position="334"/>
        <end position="412"/>
    </location>
</feature>
<feature type="domain" description="HYR" evidence="9">
    <location>
        <begin position="1224"/>
        <end position="1302"/>
    </location>
</feature>
<dbReference type="InterPro" id="IPR009030">
    <property type="entry name" value="Growth_fac_rcpt_cys_sf"/>
</dbReference>
<evidence type="ECO:0000313" key="11">
    <source>
        <dbReference type="Proteomes" id="UP001152320"/>
    </source>
</evidence>
<keyword evidence="11" id="KW-1185">Reference proteome</keyword>
<feature type="domain" description="SEA" evidence="7">
    <location>
        <begin position="2875"/>
        <end position="2988"/>
    </location>
</feature>
<feature type="domain" description="HYR" evidence="9">
    <location>
        <begin position="1701"/>
        <end position="1785"/>
    </location>
</feature>
<dbReference type="Pfam" id="PF01390">
    <property type="entry name" value="SEA"/>
    <property type="match status" value="1"/>
</dbReference>
<gene>
    <name evidence="10" type="ORF">HOLleu_40716</name>
</gene>
<feature type="domain" description="HYR" evidence="9">
    <location>
        <begin position="1465"/>
        <end position="1549"/>
    </location>
</feature>
<feature type="domain" description="HYR" evidence="9">
    <location>
        <begin position="1062"/>
        <end position="1142"/>
    </location>
</feature>
<feature type="domain" description="HYR" evidence="9">
    <location>
        <begin position="2275"/>
        <end position="2357"/>
    </location>
</feature>
<feature type="domain" description="HYR" evidence="9">
    <location>
        <begin position="1951"/>
        <end position="2033"/>
    </location>
</feature>
<feature type="domain" description="EGF-like" evidence="8">
    <location>
        <begin position="2989"/>
        <end position="3027"/>
    </location>
</feature>
<dbReference type="Gene3D" id="2.60.40.10">
    <property type="entry name" value="Immunoglobulins"/>
    <property type="match status" value="1"/>
</dbReference>
<dbReference type="PROSITE" id="PS00010">
    <property type="entry name" value="ASX_HYDROXYL"/>
    <property type="match status" value="1"/>
</dbReference>
<feature type="domain" description="HYR" evidence="9">
    <location>
        <begin position="1303"/>
        <end position="1385"/>
    </location>
</feature>
<dbReference type="SMART" id="SM00200">
    <property type="entry name" value="SEA"/>
    <property type="match status" value="1"/>
</dbReference>
<evidence type="ECO:0000259" key="8">
    <source>
        <dbReference type="PROSITE" id="PS50026"/>
    </source>
</evidence>
<dbReference type="PROSITE" id="PS00022">
    <property type="entry name" value="EGF_1"/>
    <property type="match status" value="2"/>
</dbReference>
<evidence type="ECO:0000256" key="1">
    <source>
        <dbReference type="ARBA" id="ARBA00022536"/>
    </source>
</evidence>
<feature type="domain" description="HYR" evidence="9">
    <location>
        <begin position="2113"/>
        <end position="2195"/>
    </location>
</feature>
<dbReference type="GO" id="GO:0005509">
    <property type="term" value="F:calcium ion binding"/>
    <property type="evidence" value="ECO:0007669"/>
    <property type="project" value="InterPro"/>
</dbReference>
<feature type="domain" description="HYR" evidence="9">
    <location>
        <begin position="2196"/>
        <end position="2274"/>
    </location>
</feature>
<dbReference type="CDD" id="cd00054">
    <property type="entry name" value="EGF_CA"/>
    <property type="match status" value="2"/>
</dbReference>
<dbReference type="PANTHER" id="PTHR24273:SF32">
    <property type="entry name" value="HYALIN"/>
    <property type="match status" value="1"/>
</dbReference>
<feature type="domain" description="HYR" evidence="9">
    <location>
        <begin position="978"/>
        <end position="1061"/>
    </location>
</feature>
<dbReference type="InterPro" id="IPR013783">
    <property type="entry name" value="Ig-like_fold"/>
</dbReference>
<evidence type="ECO:0000256" key="2">
    <source>
        <dbReference type="ARBA" id="ARBA00022737"/>
    </source>
</evidence>